<comment type="caution">
    <text evidence="4">The sequence shown here is derived from an EMBL/GenBank/DDBJ whole genome shotgun (WGS) entry which is preliminary data.</text>
</comment>
<dbReference type="InterPro" id="IPR023370">
    <property type="entry name" value="TrmO-like_N"/>
</dbReference>
<dbReference type="InterPro" id="IPR036413">
    <property type="entry name" value="YaeB-like_sf"/>
</dbReference>
<dbReference type="AlphaFoldDB" id="A0A401G056"/>
<feature type="domain" description="TsaA-like" evidence="3">
    <location>
        <begin position="3"/>
        <end position="154"/>
    </location>
</feature>
<keyword evidence="1" id="KW-0949">S-adenosyl-L-methionine</keyword>
<dbReference type="CDD" id="cd09281">
    <property type="entry name" value="UPF0066"/>
    <property type="match status" value="1"/>
</dbReference>
<dbReference type="InterPro" id="IPR040372">
    <property type="entry name" value="YaeB-like"/>
</dbReference>
<dbReference type="Proteomes" id="UP000288096">
    <property type="component" value="Unassembled WGS sequence"/>
</dbReference>
<dbReference type="SUPFAM" id="SSF118196">
    <property type="entry name" value="YaeB-like"/>
    <property type="match status" value="1"/>
</dbReference>
<evidence type="ECO:0000313" key="4">
    <source>
        <dbReference type="EMBL" id="GBC62577.1"/>
    </source>
</evidence>
<dbReference type="Gene3D" id="2.40.30.70">
    <property type="entry name" value="YaeB-like"/>
    <property type="match status" value="1"/>
</dbReference>
<reference evidence="5" key="2">
    <citation type="submission" date="2019-01" db="EMBL/GenBank/DDBJ databases">
        <title>Genome sequence of Desulfonema ishimotonii strain Tokyo 01.</title>
        <authorList>
            <person name="Fukui M."/>
        </authorList>
    </citation>
    <scope>NUCLEOTIDE SEQUENCE [LARGE SCALE GENOMIC DNA]</scope>
    <source>
        <strain evidence="5">Tokyo 01</strain>
    </source>
</reference>
<protein>
    <submittedName>
        <fullName evidence="4">tRNA (N6-threonylcarbamoyladenosine(37)-N6)-meth yltransferase TrmO</fullName>
    </submittedName>
</protein>
<dbReference type="PANTHER" id="PTHR12818:SF0">
    <property type="entry name" value="TRNA (ADENINE(37)-N6)-METHYLTRANSFERASE"/>
    <property type="match status" value="1"/>
</dbReference>
<evidence type="ECO:0000256" key="1">
    <source>
        <dbReference type="ARBA" id="ARBA00022691"/>
    </source>
</evidence>
<keyword evidence="5" id="KW-1185">Reference proteome</keyword>
<comment type="similarity">
    <text evidence="2">Belongs to the tRNA methyltransferase O family.</text>
</comment>
<evidence type="ECO:0000313" key="5">
    <source>
        <dbReference type="Proteomes" id="UP000288096"/>
    </source>
</evidence>
<reference evidence="5" key="1">
    <citation type="submission" date="2017-11" db="EMBL/GenBank/DDBJ databases">
        <authorList>
            <person name="Watanabe M."/>
            <person name="Kojima H."/>
        </authorList>
    </citation>
    <scope>NUCLEOTIDE SEQUENCE [LARGE SCALE GENOMIC DNA]</scope>
    <source>
        <strain evidence="5">Tokyo 01</strain>
    </source>
</reference>
<dbReference type="PANTHER" id="PTHR12818">
    <property type="entry name" value="TRNA (ADENINE(37)-N6)-METHYLTRANSFERASE"/>
    <property type="match status" value="1"/>
</dbReference>
<dbReference type="PROSITE" id="PS51668">
    <property type="entry name" value="TSAA_2"/>
    <property type="match status" value="1"/>
</dbReference>
<accession>A0A401G056</accession>
<dbReference type="EMBL" id="BEXT01000001">
    <property type="protein sequence ID" value="GBC62577.1"/>
    <property type="molecule type" value="Genomic_DNA"/>
</dbReference>
<name>A0A401G056_9BACT</name>
<gene>
    <name evidence="4" type="ORF">DENIS_3549</name>
</gene>
<dbReference type="Pfam" id="PF01980">
    <property type="entry name" value="TrmO_N"/>
    <property type="match status" value="1"/>
</dbReference>
<evidence type="ECO:0000259" key="3">
    <source>
        <dbReference type="PROSITE" id="PS51668"/>
    </source>
</evidence>
<sequence>MILRPVGVVRNEIREAILHSDASGIELKEKRENLKQHLQWVREMVSDLVILPEFEEMLDGIEGYSHVLVLYWAHQLPPESRDLKKVHPMGRKEIPLKGIFATCSPARPNPVLVSAAEIVERAGNLLRVRNLEALNGSPLIDIKPYVQSSHGAENPRVPEWMTQIHRDIEKAGRDQ</sequence>
<organism evidence="4 5">
    <name type="scientific">Desulfonema ishimotonii</name>
    <dbReference type="NCBI Taxonomy" id="45657"/>
    <lineage>
        <taxon>Bacteria</taxon>
        <taxon>Pseudomonadati</taxon>
        <taxon>Thermodesulfobacteriota</taxon>
        <taxon>Desulfobacteria</taxon>
        <taxon>Desulfobacterales</taxon>
        <taxon>Desulfococcaceae</taxon>
        <taxon>Desulfonema</taxon>
    </lineage>
</organism>
<proteinExistence type="inferred from homology"/>
<dbReference type="InterPro" id="IPR036414">
    <property type="entry name" value="YaeB_N_sf"/>
</dbReference>
<evidence type="ECO:0000256" key="2">
    <source>
        <dbReference type="ARBA" id="ARBA00033753"/>
    </source>
</evidence>
<dbReference type="NCBIfam" id="TIGR00104">
    <property type="entry name" value="tRNA_TsaA"/>
    <property type="match status" value="1"/>
</dbReference>
<dbReference type="GO" id="GO:0016740">
    <property type="term" value="F:transferase activity"/>
    <property type="evidence" value="ECO:0007669"/>
    <property type="project" value="UniProtKB-KW"/>
</dbReference>
<keyword evidence="4" id="KW-0808">Transferase</keyword>